<dbReference type="AlphaFoldDB" id="A0A9W7DD08"/>
<keyword evidence="3" id="KW-1185">Reference proteome</keyword>
<dbReference type="Proteomes" id="UP001165121">
    <property type="component" value="Unassembled WGS sequence"/>
</dbReference>
<protein>
    <submittedName>
        <fullName evidence="2">Unnamed protein product</fullName>
    </submittedName>
</protein>
<dbReference type="EMBL" id="BSXT01019168">
    <property type="protein sequence ID" value="GMG17959.1"/>
    <property type="molecule type" value="Genomic_DNA"/>
</dbReference>
<comment type="caution">
    <text evidence="2">The sequence shown here is derived from an EMBL/GenBank/DDBJ whole genome shotgun (WGS) entry which is preliminary data.</text>
</comment>
<gene>
    <name evidence="2" type="ORF">Pfra01_003047400</name>
</gene>
<organism evidence="2 3">
    <name type="scientific">Phytophthora fragariaefolia</name>
    <dbReference type="NCBI Taxonomy" id="1490495"/>
    <lineage>
        <taxon>Eukaryota</taxon>
        <taxon>Sar</taxon>
        <taxon>Stramenopiles</taxon>
        <taxon>Oomycota</taxon>
        <taxon>Peronosporomycetes</taxon>
        <taxon>Peronosporales</taxon>
        <taxon>Peronosporaceae</taxon>
        <taxon>Phytophthora</taxon>
    </lineage>
</organism>
<reference evidence="2" key="1">
    <citation type="submission" date="2023-04" db="EMBL/GenBank/DDBJ databases">
        <title>Phytophthora fragariaefolia NBRC 109709.</title>
        <authorList>
            <person name="Ichikawa N."/>
            <person name="Sato H."/>
            <person name="Tonouchi N."/>
        </authorList>
    </citation>
    <scope>NUCLEOTIDE SEQUENCE</scope>
    <source>
        <strain evidence="2">NBRC 109709</strain>
    </source>
</reference>
<evidence type="ECO:0000313" key="2">
    <source>
        <dbReference type="EMBL" id="GMG17959.1"/>
    </source>
</evidence>
<evidence type="ECO:0000313" key="3">
    <source>
        <dbReference type="Proteomes" id="UP001165121"/>
    </source>
</evidence>
<accession>A0A9W7DD08</accession>
<feature type="region of interest" description="Disordered" evidence="1">
    <location>
        <begin position="1"/>
        <end position="23"/>
    </location>
</feature>
<name>A0A9W7DD08_9STRA</name>
<evidence type="ECO:0000256" key="1">
    <source>
        <dbReference type="SAM" id="MobiDB-lite"/>
    </source>
</evidence>
<proteinExistence type="predicted"/>
<sequence length="109" mass="11935">MASEVPLHSDPVSYDGSDYSDAPDETVILVETPNEALGSMNGEENGECLHMIGNFNLETFKLKNQSTRPREASLLPIKGIHMHDITLGLLPRIIGEVSTRGLVIRPSYS</sequence>